<dbReference type="OrthoDB" id="187139at2759"/>
<dbReference type="AlphaFoldDB" id="A0A1L7WU16"/>
<dbReference type="PANTHER" id="PTHR31736:SF19">
    <property type="entry name" value="PECTIN LYASE SUPERFAMILY PROTEIN-RELATED"/>
    <property type="match status" value="1"/>
</dbReference>
<evidence type="ECO:0000256" key="5">
    <source>
        <dbReference type="ARBA" id="ARBA00022801"/>
    </source>
</evidence>
<keyword evidence="3" id="KW-0964">Secreted</keyword>
<feature type="region of interest" description="Disordered" evidence="11">
    <location>
        <begin position="628"/>
        <end position="659"/>
    </location>
</feature>
<evidence type="ECO:0000256" key="8">
    <source>
        <dbReference type="ARBA" id="ARBA00023295"/>
    </source>
</evidence>
<evidence type="ECO:0000256" key="9">
    <source>
        <dbReference type="ARBA" id="ARBA00023316"/>
    </source>
</evidence>
<keyword evidence="14" id="KW-1185">Reference proteome</keyword>
<evidence type="ECO:0000256" key="4">
    <source>
        <dbReference type="ARBA" id="ARBA00022729"/>
    </source>
</evidence>
<dbReference type="InterPro" id="IPR012334">
    <property type="entry name" value="Pectin_lyas_fold"/>
</dbReference>
<protein>
    <submittedName>
        <fullName evidence="13">Related to rhamnogalacturonase A</fullName>
    </submittedName>
</protein>
<dbReference type="Pfam" id="PF00295">
    <property type="entry name" value="Glyco_hydro_28"/>
    <property type="match status" value="1"/>
</dbReference>
<evidence type="ECO:0000313" key="14">
    <source>
        <dbReference type="Proteomes" id="UP000184330"/>
    </source>
</evidence>
<dbReference type="GO" id="GO:0005975">
    <property type="term" value="P:carbohydrate metabolic process"/>
    <property type="evidence" value="ECO:0007669"/>
    <property type="project" value="InterPro"/>
</dbReference>
<dbReference type="InterPro" id="IPR011050">
    <property type="entry name" value="Pectin_lyase_fold/virulence"/>
</dbReference>
<organism evidence="13 14">
    <name type="scientific">Phialocephala subalpina</name>
    <dbReference type="NCBI Taxonomy" id="576137"/>
    <lineage>
        <taxon>Eukaryota</taxon>
        <taxon>Fungi</taxon>
        <taxon>Dikarya</taxon>
        <taxon>Ascomycota</taxon>
        <taxon>Pezizomycotina</taxon>
        <taxon>Leotiomycetes</taxon>
        <taxon>Helotiales</taxon>
        <taxon>Mollisiaceae</taxon>
        <taxon>Phialocephala</taxon>
        <taxon>Phialocephala fortinii species complex</taxon>
    </lineage>
</organism>
<evidence type="ECO:0000256" key="12">
    <source>
        <dbReference type="SAM" id="SignalP"/>
    </source>
</evidence>
<keyword evidence="9" id="KW-0961">Cell wall biogenesis/degradation</keyword>
<feature type="compositionally biased region" description="Acidic residues" evidence="11">
    <location>
        <begin position="648"/>
        <end position="659"/>
    </location>
</feature>
<dbReference type="GO" id="GO:0004650">
    <property type="term" value="F:polygalacturonase activity"/>
    <property type="evidence" value="ECO:0007669"/>
    <property type="project" value="InterPro"/>
</dbReference>
<evidence type="ECO:0000256" key="7">
    <source>
        <dbReference type="ARBA" id="ARBA00023180"/>
    </source>
</evidence>
<evidence type="ECO:0000256" key="1">
    <source>
        <dbReference type="ARBA" id="ARBA00004613"/>
    </source>
</evidence>
<dbReference type="SUPFAM" id="SSF51126">
    <property type="entry name" value="Pectin lyase-like"/>
    <property type="match status" value="1"/>
</dbReference>
<dbReference type="Proteomes" id="UP000184330">
    <property type="component" value="Unassembled WGS sequence"/>
</dbReference>
<keyword evidence="4 12" id="KW-0732">Signal</keyword>
<keyword evidence="7" id="KW-0325">Glycoprotein</keyword>
<dbReference type="Gene3D" id="2.160.20.10">
    <property type="entry name" value="Single-stranded right-handed beta-helix, Pectin lyase-like"/>
    <property type="match status" value="1"/>
</dbReference>
<feature type="signal peptide" evidence="12">
    <location>
        <begin position="1"/>
        <end position="24"/>
    </location>
</feature>
<sequence>MFSNIVSALLVPTLLFSSLAQAEANVDLSSVGPLTALSSKSTICNVLDYGAVADNSTDIGPAILSAFTNCAKAGGATIYIPPGSYSIATGVVLNKGSAYALQIDGLITLTSDGSFGGNAIVIENASDVEVFSSNGLGAINGQGYITRLTSSGQNARLFRFISCSDISIHDIIFVDSPTFHLVFNEVSNMEAYHITVRGPNIGGTDGIDVTCTDNCYMHDIEVTNRDECISVKSPSNNILIEDIYCNHSGGMSIGSLTADVTDTADINTVSNITMRNVYTFQCTQMLMIKTFPGGTGATGYVKDSLFENFWAYDTTYALDIDQYWESHTTPDTGAVALSSLTFSNWTGTMDNGASRGAIVIRGSDIVPAVDISLSDFDMWTVNGNKVINQCKNVYGTGYCAATSTAASLTTFTTSVTSTVAPTGFVTPTSPAWGVAGYGTTDPIPVYTPAAFWSPASSGVASGSVAASTTASVAKSTSAAVSSQKTSSGVKVVATASSSSAVVKTSSVSSVKAASAVTKSSSSTSTAAGVVVSSSSTVKLSRTLASTSLSTATPTPTTLVAVASSSIASIPASTSVAVSSSKVVSSAASSSTGFGGFGSGFGAPSGSAFASGFGGGFGTGRVTRTRLAHTPSASAKPVSTAAALGESTSGEDDDSCDGDF</sequence>
<dbReference type="EMBL" id="FJOG01000007">
    <property type="protein sequence ID" value="CZR56249.1"/>
    <property type="molecule type" value="Genomic_DNA"/>
</dbReference>
<evidence type="ECO:0000256" key="3">
    <source>
        <dbReference type="ARBA" id="ARBA00022525"/>
    </source>
</evidence>
<keyword evidence="5 10" id="KW-0378">Hydrolase</keyword>
<dbReference type="GO" id="GO:0071555">
    <property type="term" value="P:cell wall organization"/>
    <property type="evidence" value="ECO:0007669"/>
    <property type="project" value="UniProtKB-KW"/>
</dbReference>
<evidence type="ECO:0000256" key="11">
    <source>
        <dbReference type="SAM" id="MobiDB-lite"/>
    </source>
</evidence>
<gene>
    <name evidence="13" type="ORF">PAC_06137</name>
</gene>
<dbReference type="InterPro" id="IPR000743">
    <property type="entry name" value="Glyco_hydro_28"/>
</dbReference>
<feature type="chain" id="PRO_5012724683" evidence="12">
    <location>
        <begin position="25"/>
        <end position="659"/>
    </location>
</feature>
<dbReference type="PANTHER" id="PTHR31736">
    <property type="match status" value="1"/>
</dbReference>
<keyword evidence="6" id="KW-1015">Disulfide bond</keyword>
<evidence type="ECO:0000256" key="2">
    <source>
        <dbReference type="ARBA" id="ARBA00008834"/>
    </source>
</evidence>
<dbReference type="GO" id="GO:0046576">
    <property type="term" value="F:rhamnogalacturonan alpha-L-rhamnopyranosyl-(1-&gt;4)-alpha-D-galactopyranosyluronide lyase activity"/>
    <property type="evidence" value="ECO:0007669"/>
    <property type="project" value="UniProtKB-ARBA"/>
</dbReference>
<dbReference type="STRING" id="576137.A0A1L7WU16"/>
<name>A0A1L7WU16_9HELO</name>
<evidence type="ECO:0000256" key="6">
    <source>
        <dbReference type="ARBA" id="ARBA00023157"/>
    </source>
</evidence>
<comment type="subcellular location">
    <subcellularLocation>
        <location evidence="1">Secreted</location>
    </subcellularLocation>
</comment>
<comment type="similarity">
    <text evidence="2 10">Belongs to the glycosyl hydrolase 28 family.</text>
</comment>
<evidence type="ECO:0000256" key="10">
    <source>
        <dbReference type="RuleBase" id="RU361169"/>
    </source>
</evidence>
<proteinExistence type="inferred from homology"/>
<evidence type="ECO:0000313" key="13">
    <source>
        <dbReference type="EMBL" id="CZR56249.1"/>
    </source>
</evidence>
<dbReference type="GO" id="GO:0005576">
    <property type="term" value="C:extracellular region"/>
    <property type="evidence" value="ECO:0007669"/>
    <property type="project" value="UniProtKB-SubCell"/>
</dbReference>
<keyword evidence="8 10" id="KW-0326">Glycosidase</keyword>
<accession>A0A1L7WU16</accession>
<reference evidence="13 14" key="1">
    <citation type="submission" date="2016-03" db="EMBL/GenBank/DDBJ databases">
        <authorList>
            <person name="Ploux O."/>
        </authorList>
    </citation>
    <scope>NUCLEOTIDE SEQUENCE [LARGE SCALE GENOMIC DNA]</scope>
    <source>
        <strain evidence="13 14">UAMH 11012</strain>
    </source>
</reference>